<dbReference type="AlphaFoldDB" id="A0A4Q2SE55"/>
<evidence type="ECO:0000256" key="1">
    <source>
        <dbReference type="PIRSR" id="PIRSR637460-1"/>
    </source>
</evidence>
<gene>
    <name evidence="4" type="ORF">EUA07_11980</name>
</gene>
<dbReference type="InterPro" id="IPR013830">
    <property type="entry name" value="SGNH_hydro"/>
</dbReference>
<evidence type="ECO:0000256" key="2">
    <source>
        <dbReference type="PIRSR" id="PIRSR637460-2"/>
    </source>
</evidence>
<keyword evidence="2" id="KW-1015">Disulfide bond</keyword>
<dbReference type="InterPro" id="IPR036514">
    <property type="entry name" value="SGNH_hydro_sf"/>
</dbReference>
<organism evidence="4 5">
    <name type="scientific">Nocardioides ganghwensis</name>
    <dbReference type="NCBI Taxonomy" id="252230"/>
    <lineage>
        <taxon>Bacteria</taxon>
        <taxon>Bacillati</taxon>
        <taxon>Actinomycetota</taxon>
        <taxon>Actinomycetes</taxon>
        <taxon>Propionibacteriales</taxon>
        <taxon>Nocardioidaceae</taxon>
        <taxon>Nocardioides</taxon>
    </lineage>
</organism>
<feature type="active site" description="Nucleophile" evidence="1">
    <location>
        <position position="103"/>
    </location>
</feature>
<dbReference type="Proteomes" id="UP000293291">
    <property type="component" value="Unassembled WGS sequence"/>
</dbReference>
<dbReference type="CDD" id="cd01823">
    <property type="entry name" value="SEST_like"/>
    <property type="match status" value="1"/>
</dbReference>
<evidence type="ECO:0000313" key="4">
    <source>
        <dbReference type="EMBL" id="RYC01103.1"/>
    </source>
</evidence>
<dbReference type="InterPro" id="IPR037460">
    <property type="entry name" value="SEST-like"/>
</dbReference>
<dbReference type="EMBL" id="SDWU01000012">
    <property type="protein sequence ID" value="RYC01103.1"/>
    <property type="molecule type" value="Genomic_DNA"/>
</dbReference>
<feature type="disulfide bond" evidence="2">
    <location>
        <begin position="197"/>
        <end position="205"/>
    </location>
</feature>
<reference evidence="4 5" key="1">
    <citation type="submission" date="2019-01" db="EMBL/GenBank/DDBJ databases">
        <title>Novel species of Nocardioides.</title>
        <authorList>
            <person name="Liu Q."/>
            <person name="Xin Y.-H."/>
        </authorList>
    </citation>
    <scope>NUCLEOTIDE SEQUENCE [LARGE SCALE GENOMIC DNA]</scope>
    <source>
        <strain evidence="4 5">CGMCC 4.6875</strain>
    </source>
</reference>
<dbReference type="PANTHER" id="PTHR37981:SF1">
    <property type="entry name" value="SGNH HYDROLASE-TYPE ESTERASE DOMAIN-CONTAINING PROTEIN"/>
    <property type="match status" value="1"/>
</dbReference>
<feature type="disulfide bond" evidence="2">
    <location>
        <begin position="120"/>
        <end position="145"/>
    </location>
</feature>
<dbReference type="SUPFAM" id="SSF52266">
    <property type="entry name" value="SGNH hydrolase"/>
    <property type="match status" value="1"/>
</dbReference>
<keyword evidence="5" id="KW-1185">Reference proteome</keyword>
<dbReference type="PANTHER" id="PTHR37981">
    <property type="entry name" value="LIPASE 2"/>
    <property type="match status" value="1"/>
</dbReference>
<feature type="active site" evidence="1">
    <location>
        <position position="321"/>
    </location>
</feature>
<name>A0A4Q2SE55_9ACTN</name>
<protein>
    <submittedName>
        <fullName evidence="4">SGNH/GDSL hydrolase family protein</fullName>
    </submittedName>
</protein>
<accession>A0A4Q2SE55</accession>
<evidence type="ECO:0000259" key="3">
    <source>
        <dbReference type="Pfam" id="PF13472"/>
    </source>
</evidence>
<dbReference type="Pfam" id="PF13472">
    <property type="entry name" value="Lipase_GDSL_2"/>
    <property type="match status" value="1"/>
</dbReference>
<dbReference type="Gene3D" id="3.40.50.1110">
    <property type="entry name" value="SGNH hydrolase"/>
    <property type="match status" value="1"/>
</dbReference>
<dbReference type="GO" id="GO:0019433">
    <property type="term" value="P:triglyceride catabolic process"/>
    <property type="evidence" value="ECO:0007669"/>
    <property type="project" value="TreeGrafter"/>
</dbReference>
<sequence>MGRSGHRHGVRLHRWSGRRRRRHRAVLLRPLLGLVHLRRDPAADGSGPPVTRRLRVAAAVAALALAASACESGRAADGTVDLPDPVVATGATSSVDYVALGDSFSAGPFIGTMRADPQGCARSKDNYPAFVADWLDVATYTDVTCSAATTSDLYQPMVMFDGNTTRPQLDAVTAETDLVTLGMGGNDFGIYDSLIQCQQGTAAACPVAQLRADAGKVAGRIRQAVRRILAVAPDAEVLVVGYPDILPTEGTCRAVGVPAEVLGPVAEVAGLLNASLRRGAQAAGAAYVDMAAVSEGHDVCAKGRAWVNGPRLRVGVAAPFHPKVNGMRAVAVEVFREVTGEEPAEVTEYAEPDPDAVVLNAS</sequence>
<dbReference type="GO" id="GO:0004806">
    <property type="term" value="F:triacylglycerol lipase activity"/>
    <property type="evidence" value="ECO:0007669"/>
    <property type="project" value="TreeGrafter"/>
</dbReference>
<feature type="disulfide bond" evidence="2">
    <location>
        <begin position="252"/>
        <end position="300"/>
    </location>
</feature>
<dbReference type="OrthoDB" id="5503950at2"/>
<proteinExistence type="predicted"/>
<feature type="domain" description="SGNH hydrolase-type esterase" evidence="3">
    <location>
        <begin position="99"/>
        <end position="329"/>
    </location>
</feature>
<comment type="caution">
    <text evidence="4">The sequence shown here is derived from an EMBL/GenBank/DDBJ whole genome shotgun (WGS) entry which is preliminary data.</text>
</comment>
<keyword evidence="4" id="KW-0378">Hydrolase</keyword>
<evidence type="ECO:0000313" key="5">
    <source>
        <dbReference type="Proteomes" id="UP000293291"/>
    </source>
</evidence>